<dbReference type="EMBL" id="JANIIK010000118">
    <property type="protein sequence ID" value="KAJ3584924.1"/>
    <property type="molecule type" value="Genomic_DNA"/>
</dbReference>
<comment type="caution">
    <text evidence="1">The sequence shown here is derived from an EMBL/GenBank/DDBJ whole genome shotgun (WGS) entry which is preliminary data.</text>
</comment>
<keyword evidence="2" id="KW-1185">Reference proteome</keyword>
<name>A0A9Q0DAK1_9TELE</name>
<proteinExistence type="predicted"/>
<protein>
    <submittedName>
        <fullName evidence="1">Uncharacterized protein</fullName>
    </submittedName>
</protein>
<organism evidence="1 2">
    <name type="scientific">Muraenolepis orangiensis</name>
    <name type="common">Patagonian moray cod</name>
    <dbReference type="NCBI Taxonomy" id="630683"/>
    <lineage>
        <taxon>Eukaryota</taxon>
        <taxon>Metazoa</taxon>
        <taxon>Chordata</taxon>
        <taxon>Craniata</taxon>
        <taxon>Vertebrata</taxon>
        <taxon>Euteleostomi</taxon>
        <taxon>Actinopterygii</taxon>
        <taxon>Neopterygii</taxon>
        <taxon>Teleostei</taxon>
        <taxon>Neoteleostei</taxon>
        <taxon>Acanthomorphata</taxon>
        <taxon>Zeiogadaria</taxon>
        <taxon>Gadariae</taxon>
        <taxon>Gadiformes</taxon>
        <taxon>Muraenolepidoidei</taxon>
        <taxon>Muraenolepididae</taxon>
        <taxon>Muraenolepis</taxon>
    </lineage>
</organism>
<sequence length="71" mass="7864">MCVCALVRAVSASRRLTARGPAHKSRRHKERLARCQSVVKWTDGGETDRDEVSRLSVLPASTRNDTEAKAD</sequence>
<gene>
    <name evidence="1" type="ORF">NHX12_013647</name>
</gene>
<dbReference type="Proteomes" id="UP001148018">
    <property type="component" value="Unassembled WGS sequence"/>
</dbReference>
<evidence type="ECO:0000313" key="1">
    <source>
        <dbReference type="EMBL" id="KAJ3584924.1"/>
    </source>
</evidence>
<accession>A0A9Q0DAK1</accession>
<evidence type="ECO:0000313" key="2">
    <source>
        <dbReference type="Proteomes" id="UP001148018"/>
    </source>
</evidence>
<reference evidence="1" key="1">
    <citation type="submission" date="2022-07" db="EMBL/GenBank/DDBJ databases">
        <title>Chromosome-level genome of Muraenolepis orangiensis.</title>
        <authorList>
            <person name="Kim J."/>
        </authorList>
    </citation>
    <scope>NUCLEOTIDE SEQUENCE</scope>
    <source>
        <strain evidence="1">KU_S4_2022</strain>
        <tissue evidence="1">Muscle</tissue>
    </source>
</reference>
<dbReference type="AlphaFoldDB" id="A0A9Q0DAK1"/>